<dbReference type="InterPro" id="IPR029068">
    <property type="entry name" value="Glyas_Bleomycin-R_OHBP_Dase"/>
</dbReference>
<sequence length="137" mass="14626">MDITIQATFLPHTDPEASLAFYRDLLGWEVRADVGQGTMRWITVAPAGSGAAVVLEPPAMAEGLTDGHRTAIAEMIENGSYAFINLTTPDLDSAFDELQAGGADVVQEPADQPWGARDCVFRDPAGNTVRIQQAQPA</sequence>
<dbReference type="InterPro" id="IPR037523">
    <property type="entry name" value="VOC_core"/>
</dbReference>
<evidence type="ECO:0000313" key="3">
    <source>
        <dbReference type="Proteomes" id="UP000199028"/>
    </source>
</evidence>
<proteinExistence type="predicted"/>
<organism evidence="2 3">
    <name type="scientific">Lentzea flaviverrucosa</name>
    <dbReference type="NCBI Taxonomy" id="200379"/>
    <lineage>
        <taxon>Bacteria</taxon>
        <taxon>Bacillati</taxon>
        <taxon>Actinomycetota</taxon>
        <taxon>Actinomycetes</taxon>
        <taxon>Pseudonocardiales</taxon>
        <taxon>Pseudonocardiaceae</taxon>
        <taxon>Lentzea</taxon>
    </lineage>
</organism>
<feature type="domain" description="VOC" evidence="1">
    <location>
        <begin position="4"/>
        <end position="134"/>
    </location>
</feature>
<gene>
    <name evidence="2" type="ORF">SAMN05216195_12522</name>
</gene>
<name>A0A1H9XYC8_9PSEU</name>
<dbReference type="Proteomes" id="UP000199028">
    <property type="component" value="Unassembled WGS sequence"/>
</dbReference>
<dbReference type="Pfam" id="PF00903">
    <property type="entry name" value="Glyoxalase"/>
    <property type="match status" value="1"/>
</dbReference>
<dbReference type="EMBL" id="FOFT01000025">
    <property type="protein sequence ID" value="SES51084.1"/>
    <property type="molecule type" value="Genomic_DNA"/>
</dbReference>
<dbReference type="AlphaFoldDB" id="A0A1H9XYC8"/>
<evidence type="ECO:0000259" key="1">
    <source>
        <dbReference type="PROSITE" id="PS51819"/>
    </source>
</evidence>
<protein>
    <submittedName>
        <fullName evidence="2">Uncharacterized conserved protein PhnB, glyoxalase superfamily</fullName>
    </submittedName>
</protein>
<accession>A0A1H9XYC8</accession>
<dbReference type="PANTHER" id="PTHR36437">
    <property type="entry name" value="GLYOXALASE/BLEOMYCIN RESISTANCE PROTEIN/DIOXYGENASE"/>
    <property type="match status" value="1"/>
</dbReference>
<dbReference type="RefSeq" id="WP_090074209.1">
    <property type="nucleotide sequence ID" value="NZ_FOFT01000025.1"/>
</dbReference>
<reference evidence="3" key="1">
    <citation type="submission" date="2016-10" db="EMBL/GenBank/DDBJ databases">
        <authorList>
            <person name="Varghese N."/>
            <person name="Submissions S."/>
        </authorList>
    </citation>
    <scope>NUCLEOTIDE SEQUENCE [LARGE SCALE GENOMIC DNA]</scope>
    <source>
        <strain evidence="3">CGMCC 4.578</strain>
    </source>
</reference>
<keyword evidence="3" id="KW-1185">Reference proteome</keyword>
<dbReference type="InterPro" id="IPR004360">
    <property type="entry name" value="Glyas_Fos-R_dOase_dom"/>
</dbReference>
<dbReference type="Gene3D" id="3.10.180.10">
    <property type="entry name" value="2,3-Dihydroxybiphenyl 1,2-Dioxygenase, domain 1"/>
    <property type="match status" value="1"/>
</dbReference>
<dbReference type="PROSITE" id="PS51819">
    <property type="entry name" value="VOC"/>
    <property type="match status" value="1"/>
</dbReference>
<dbReference type="PANTHER" id="PTHR36437:SF2">
    <property type="entry name" value="GLYOXALASE_BLEOMYCIN RESISTANCE PROTEIN_DIOXYGENASE"/>
    <property type="match status" value="1"/>
</dbReference>
<dbReference type="OrthoDB" id="9794917at2"/>
<dbReference type="SUPFAM" id="SSF54593">
    <property type="entry name" value="Glyoxalase/Bleomycin resistance protein/Dihydroxybiphenyl dioxygenase"/>
    <property type="match status" value="1"/>
</dbReference>
<evidence type="ECO:0000313" key="2">
    <source>
        <dbReference type="EMBL" id="SES51084.1"/>
    </source>
</evidence>